<proteinExistence type="predicted"/>
<protein>
    <submittedName>
        <fullName evidence="1">Putative dehydrogenase</fullName>
    </submittedName>
</protein>
<dbReference type="AlphaFoldDB" id="D1CBA3"/>
<dbReference type="Gene3D" id="2.60.120.620">
    <property type="entry name" value="q2cbj1_9rhob like domain"/>
    <property type="match status" value="1"/>
</dbReference>
<dbReference type="HOGENOM" id="CLU_1354072_0_0_0"/>
<sequence>MYSGLKSEEGYLYLPEFLERDLVLEARHNITERLAQEGLIDPNYPAEEAVAAPGLDLAFKPDLAHDNEPLHRLLYSGKMMEFYESLLGGEVRHFDFTWMRAIAPGRYTKPHGDIVFMGRGTHDLYTAWVPLGDIPIQMEGLMVLEGSHRVGYVREEYTQRDVDSYCENIPEQRERALQGGWVWDGTISDNPGNCATSSEAGG</sequence>
<evidence type="ECO:0000313" key="2">
    <source>
        <dbReference type="Proteomes" id="UP000000323"/>
    </source>
</evidence>
<reference evidence="2" key="1">
    <citation type="journal article" date="2010" name="Stand. Genomic Sci.">
        <title>Complete genome sequence of 'Thermobaculum terrenum' type strain (YNP1).</title>
        <authorList>
            <person name="Kiss H."/>
            <person name="Cleland D."/>
            <person name="Lapidus A."/>
            <person name="Lucas S."/>
            <person name="Glavina Del Rio T."/>
            <person name="Nolan M."/>
            <person name="Tice H."/>
            <person name="Han C."/>
            <person name="Goodwin L."/>
            <person name="Pitluck S."/>
            <person name="Liolios K."/>
            <person name="Ivanova N."/>
            <person name="Mavromatis K."/>
            <person name="Ovchinnikova G."/>
            <person name="Pati A."/>
            <person name="Chen A."/>
            <person name="Palaniappan K."/>
            <person name="Land M."/>
            <person name="Hauser L."/>
            <person name="Chang Y."/>
            <person name="Jeffries C."/>
            <person name="Lu M."/>
            <person name="Brettin T."/>
            <person name="Detter J."/>
            <person name="Goker M."/>
            <person name="Tindall B."/>
            <person name="Beck B."/>
            <person name="McDermott T."/>
            <person name="Woyke T."/>
            <person name="Bristow J."/>
            <person name="Eisen J."/>
            <person name="Markowitz V."/>
            <person name="Hugenholtz P."/>
            <person name="Kyrpides N."/>
            <person name="Klenk H."/>
            <person name="Cheng J."/>
        </authorList>
    </citation>
    <scope>NUCLEOTIDE SEQUENCE [LARGE SCALE GENOMIC DNA]</scope>
    <source>
        <strain evidence="2">ATCC BAA-798 / YNP1</strain>
    </source>
</reference>
<dbReference type="Proteomes" id="UP000000323">
    <property type="component" value="Chromosome 1"/>
</dbReference>
<accession>D1CBA3</accession>
<dbReference type="eggNOG" id="COG5285">
    <property type="taxonomic scope" value="Bacteria"/>
</dbReference>
<dbReference type="STRING" id="525904.Tter_1160"/>
<dbReference type="KEGG" id="ttr:Tter_1160"/>
<evidence type="ECO:0000313" key="1">
    <source>
        <dbReference type="EMBL" id="ACZ42068.1"/>
    </source>
</evidence>
<dbReference type="EMBL" id="CP001825">
    <property type="protein sequence ID" value="ACZ42068.1"/>
    <property type="molecule type" value="Genomic_DNA"/>
</dbReference>
<keyword evidence="2" id="KW-1185">Reference proteome</keyword>
<dbReference type="SUPFAM" id="SSF51197">
    <property type="entry name" value="Clavaminate synthase-like"/>
    <property type="match status" value="1"/>
</dbReference>
<organism evidence="1 2">
    <name type="scientific">Thermobaculum terrenum (strain ATCC BAA-798 / CCMEE 7001 / YNP1)</name>
    <dbReference type="NCBI Taxonomy" id="525904"/>
    <lineage>
        <taxon>Bacteria</taxon>
        <taxon>Bacillati</taxon>
        <taxon>Chloroflexota</taxon>
        <taxon>Chloroflexia</taxon>
        <taxon>Candidatus Thermobaculales</taxon>
        <taxon>Candidatus Thermobaculaceae</taxon>
        <taxon>Thermobaculum</taxon>
    </lineage>
</organism>
<dbReference type="PANTHER" id="PTHR40128">
    <property type="entry name" value="EXPRESSED PROTEIN"/>
    <property type="match status" value="1"/>
</dbReference>
<name>D1CBA3_THET1</name>
<gene>
    <name evidence="1" type="ordered locus">Tter_1160</name>
</gene>
<dbReference type="PANTHER" id="PTHR40128:SF1">
    <property type="entry name" value="PHYTANOYL-COA HYDROXYLASE"/>
    <property type="match status" value="1"/>
</dbReference>